<keyword evidence="3" id="KW-1185">Reference proteome</keyword>
<evidence type="ECO:0000313" key="2">
    <source>
        <dbReference type="EMBL" id="PTB36629.1"/>
    </source>
</evidence>
<gene>
    <name evidence="2" type="ORF">M441DRAFT_62096</name>
</gene>
<dbReference type="EMBL" id="KZ679270">
    <property type="protein sequence ID" value="PTB36629.1"/>
    <property type="molecule type" value="Genomic_DNA"/>
</dbReference>
<protein>
    <submittedName>
        <fullName evidence="2">Uncharacterized protein</fullName>
    </submittedName>
</protein>
<sequence>MRSLAFITALGLSLFGMAKSDGWPGNLCERAGGSCDPVTADFCQGEYDTTVGLPCVPRGVVGVGCCWHAPPPN</sequence>
<name>A0A2T3YVP1_TRIA4</name>
<dbReference type="AlphaFoldDB" id="A0A2T3YVP1"/>
<feature type="chain" id="PRO_5015680716" evidence="1">
    <location>
        <begin position="21"/>
        <end position="73"/>
    </location>
</feature>
<organism evidence="2 3">
    <name type="scientific">Trichoderma asperellum (strain ATCC 204424 / CBS 433.97 / NBRC 101777)</name>
    <dbReference type="NCBI Taxonomy" id="1042311"/>
    <lineage>
        <taxon>Eukaryota</taxon>
        <taxon>Fungi</taxon>
        <taxon>Dikarya</taxon>
        <taxon>Ascomycota</taxon>
        <taxon>Pezizomycotina</taxon>
        <taxon>Sordariomycetes</taxon>
        <taxon>Hypocreomycetidae</taxon>
        <taxon>Hypocreales</taxon>
        <taxon>Hypocreaceae</taxon>
        <taxon>Trichoderma</taxon>
    </lineage>
</organism>
<reference evidence="2 3" key="1">
    <citation type="submission" date="2016-07" db="EMBL/GenBank/DDBJ databases">
        <title>Multiple horizontal gene transfer events from other fungi enriched the ability of initially mycotrophic Trichoderma (Ascomycota) to feed on dead plant biomass.</title>
        <authorList>
            <consortium name="DOE Joint Genome Institute"/>
            <person name="Aerts A."/>
            <person name="Atanasova L."/>
            <person name="Chenthamara K."/>
            <person name="Zhang J."/>
            <person name="Grujic M."/>
            <person name="Henrissat B."/>
            <person name="Kuo A."/>
            <person name="Salamov A."/>
            <person name="Lipzen A."/>
            <person name="Labutti K."/>
            <person name="Barry K."/>
            <person name="Miao Y."/>
            <person name="Rahimi M.J."/>
            <person name="Shen Q."/>
            <person name="Grigoriev I.V."/>
            <person name="Kubicek C.P."/>
            <person name="Druzhinina I.S."/>
        </authorList>
    </citation>
    <scope>NUCLEOTIDE SEQUENCE [LARGE SCALE GENOMIC DNA]</scope>
    <source>
        <strain evidence="2 3">CBS 433.97</strain>
    </source>
</reference>
<evidence type="ECO:0000256" key="1">
    <source>
        <dbReference type="SAM" id="SignalP"/>
    </source>
</evidence>
<dbReference type="Proteomes" id="UP000240493">
    <property type="component" value="Unassembled WGS sequence"/>
</dbReference>
<feature type="signal peptide" evidence="1">
    <location>
        <begin position="1"/>
        <end position="20"/>
    </location>
</feature>
<accession>A0A2T3YVP1</accession>
<proteinExistence type="predicted"/>
<keyword evidence="1" id="KW-0732">Signal</keyword>
<evidence type="ECO:0000313" key="3">
    <source>
        <dbReference type="Proteomes" id="UP000240493"/>
    </source>
</evidence>